<evidence type="ECO:0000313" key="2">
    <source>
        <dbReference type="Proteomes" id="UP001354989"/>
    </source>
</evidence>
<dbReference type="InterPro" id="IPR008000">
    <property type="entry name" value="Rham/fucose_mutarotase"/>
</dbReference>
<proteinExistence type="predicted"/>
<keyword evidence="1" id="KW-0614">Plasmid</keyword>
<accession>A0ABN6LL92</accession>
<sequence length="152" mass="17702">MGHTPPNLTKKMGHFKRYCKTLQLADDPELIQKYKQVHAQGAAWPEVTEGMKAVGILDMEIYLLPDGRQLFMIMDTVADFDHEQAMKKLATLDRQQEWENYVSEFQVSEKDASAENKWQLMERIYEMDQEEAFQPLDGQLKSIDKLQSFSVK</sequence>
<dbReference type="PANTHER" id="PTHR43239:SF1">
    <property type="entry name" value="UPF0734 PROTEIN DDB_G0273871_DDB_G0273177"/>
    <property type="match status" value="1"/>
</dbReference>
<evidence type="ECO:0000313" key="1">
    <source>
        <dbReference type="EMBL" id="BDD02354.1"/>
    </source>
</evidence>
<dbReference type="Gene3D" id="3.30.70.100">
    <property type="match status" value="1"/>
</dbReference>
<keyword evidence="2" id="KW-1185">Reference proteome</keyword>
<dbReference type="InterPro" id="IPR052996">
    <property type="entry name" value="Carb_Metab_Mutarotase"/>
</dbReference>
<dbReference type="PANTHER" id="PTHR43239">
    <property type="entry name" value="UPF0734 PROTEIN DDB_G0273871/DDB_G0273177"/>
    <property type="match status" value="1"/>
</dbReference>
<gene>
    <name evidence="1" type="ORF">PEPS_46340</name>
</gene>
<dbReference type="SUPFAM" id="SSF54909">
    <property type="entry name" value="Dimeric alpha+beta barrel"/>
    <property type="match status" value="1"/>
</dbReference>
<dbReference type="Proteomes" id="UP001354989">
    <property type="component" value="Plasmid pPP8"/>
</dbReference>
<dbReference type="Pfam" id="PF05336">
    <property type="entry name" value="rhaM"/>
    <property type="match status" value="1"/>
</dbReference>
<evidence type="ECO:0008006" key="3">
    <source>
        <dbReference type="Google" id="ProtNLM"/>
    </source>
</evidence>
<organism evidence="1 2">
    <name type="scientific">Persicobacter psychrovividus</name>
    <dbReference type="NCBI Taxonomy" id="387638"/>
    <lineage>
        <taxon>Bacteria</taxon>
        <taxon>Pseudomonadati</taxon>
        <taxon>Bacteroidota</taxon>
        <taxon>Cytophagia</taxon>
        <taxon>Cytophagales</taxon>
        <taxon>Persicobacteraceae</taxon>
        <taxon>Persicobacter</taxon>
    </lineage>
</organism>
<protein>
    <recommendedName>
        <fullName evidence="3">L-rhamnose mutarotase</fullName>
    </recommendedName>
</protein>
<name>A0ABN6LL92_9BACT</name>
<reference evidence="1 2" key="1">
    <citation type="submission" date="2021-12" db="EMBL/GenBank/DDBJ databases">
        <title>Genome sequencing of bacteria with rrn-lacking chromosome and rrn-plasmid.</title>
        <authorList>
            <person name="Anda M."/>
            <person name="Iwasaki W."/>
        </authorList>
    </citation>
    <scope>NUCLEOTIDE SEQUENCE [LARGE SCALE GENOMIC DNA]</scope>
    <source>
        <strain evidence="1 2">NBRC 101262</strain>
        <plasmid evidence="1 2">pPP8</plasmid>
    </source>
</reference>
<dbReference type="InterPro" id="IPR011008">
    <property type="entry name" value="Dimeric_a/b-barrel"/>
</dbReference>
<geneLocation type="plasmid" evidence="1 2">
    <name>pPP8</name>
</geneLocation>
<dbReference type="EMBL" id="AP025300">
    <property type="protein sequence ID" value="BDD02354.1"/>
    <property type="molecule type" value="Genomic_DNA"/>
</dbReference>